<organism evidence="2 3">
    <name type="scientific">Microbacterium mcarthurae</name>
    <dbReference type="NCBI Taxonomy" id="3035918"/>
    <lineage>
        <taxon>Bacteria</taxon>
        <taxon>Bacillati</taxon>
        <taxon>Actinomycetota</taxon>
        <taxon>Actinomycetes</taxon>
        <taxon>Micrococcales</taxon>
        <taxon>Microbacteriaceae</taxon>
        <taxon>Microbacterium</taxon>
    </lineage>
</organism>
<evidence type="ECO:0000313" key="2">
    <source>
        <dbReference type="EMBL" id="MFM2719008.1"/>
    </source>
</evidence>
<reference evidence="2 3" key="1">
    <citation type="submission" date="2023-03" db="EMBL/GenBank/DDBJ databases">
        <title>MT1 and MT2 Draft Genomes of Novel Species.</title>
        <authorList>
            <person name="Venkateswaran K."/>
        </authorList>
    </citation>
    <scope>NUCLEOTIDE SEQUENCE [LARGE SCALE GENOMIC DNA]</scope>
    <source>
        <strain evidence="2 3">IF8SW-P5</strain>
    </source>
</reference>
<keyword evidence="1" id="KW-0732">Signal</keyword>
<dbReference type="Proteomes" id="UP001630303">
    <property type="component" value="Unassembled WGS sequence"/>
</dbReference>
<gene>
    <name evidence="2" type="ORF">P5G46_00595</name>
</gene>
<feature type="chain" id="PRO_5045892295" evidence="1">
    <location>
        <begin position="31"/>
        <end position="282"/>
    </location>
</feature>
<dbReference type="RefSeq" id="WP_239276128.1">
    <property type="nucleotide sequence ID" value="NZ_JAROCE010000001.1"/>
</dbReference>
<name>A0ABW9GBJ8_9MICO</name>
<sequence>MLHPDAFSRSTFVFCALITASALLAGCAGASNSPSDLTTVVTLEENVPMGKESVLPANVGEPLTAYVPEDGSEIYLPEPVEVAVMGGSLERLGEDVPIDELIEEAESLGQNIVPAFEEAGLTGREEHSLNWDRPGDASTRDFVVQTAASVETASVVISPASTSAYTRLLVWNDNKYVQNVLRYGTSTWGWVHSRDKHGVTQSMIKKTTMFPRSRTVSGSNIYYQTPAIKYICWMASCSIDRQMDVRVVYDLARQSDNFAKGVITAYCVGPTVCPQWVRDVAG</sequence>
<proteinExistence type="predicted"/>
<keyword evidence="3" id="KW-1185">Reference proteome</keyword>
<feature type="signal peptide" evidence="1">
    <location>
        <begin position="1"/>
        <end position="30"/>
    </location>
</feature>
<dbReference type="EMBL" id="JAROCE010000001">
    <property type="protein sequence ID" value="MFM2719008.1"/>
    <property type="molecule type" value="Genomic_DNA"/>
</dbReference>
<protein>
    <submittedName>
        <fullName evidence="2">Uncharacterized protein</fullName>
    </submittedName>
</protein>
<evidence type="ECO:0000256" key="1">
    <source>
        <dbReference type="SAM" id="SignalP"/>
    </source>
</evidence>
<accession>A0ABW9GBJ8</accession>
<evidence type="ECO:0000313" key="3">
    <source>
        <dbReference type="Proteomes" id="UP001630303"/>
    </source>
</evidence>
<comment type="caution">
    <text evidence="2">The sequence shown here is derived from an EMBL/GenBank/DDBJ whole genome shotgun (WGS) entry which is preliminary data.</text>
</comment>